<feature type="region of interest" description="Disordered" evidence="1">
    <location>
        <begin position="137"/>
        <end position="174"/>
    </location>
</feature>
<feature type="transmembrane region" description="Helical" evidence="2">
    <location>
        <begin position="38"/>
        <end position="60"/>
    </location>
</feature>
<comment type="caution">
    <text evidence="3">The sequence shown here is derived from an EMBL/GenBank/DDBJ whole genome shotgun (WGS) entry which is preliminary data.</text>
</comment>
<evidence type="ECO:0000313" key="4">
    <source>
        <dbReference type="Proteomes" id="UP000193553"/>
    </source>
</evidence>
<evidence type="ECO:0000256" key="1">
    <source>
        <dbReference type="SAM" id="MobiDB-lite"/>
    </source>
</evidence>
<feature type="compositionally biased region" description="Basic residues" evidence="1">
    <location>
        <begin position="251"/>
        <end position="266"/>
    </location>
</feature>
<accession>A0A1X3FE49</accession>
<reference evidence="3 4" key="1">
    <citation type="submission" date="2017-03" db="EMBL/GenBank/DDBJ databases">
        <title>Whole genome sequences of fourteen strains of Bradyrhizobium canariense and one strain of Bradyrhizobium japonicum isolated from Lupinus (Papilionoideae: Genisteae) species in Algeria.</title>
        <authorList>
            <person name="Crovadore J."/>
            <person name="Chekireb D."/>
            <person name="Brachmann A."/>
            <person name="Chablais R."/>
            <person name="Cochard B."/>
            <person name="Lefort F."/>
        </authorList>
    </citation>
    <scope>NUCLEOTIDE SEQUENCE [LARGE SCALE GENOMIC DNA]</scope>
    <source>
        <strain evidence="3 4">UBMA195</strain>
    </source>
</reference>
<evidence type="ECO:0000313" key="3">
    <source>
        <dbReference type="EMBL" id="OSJ03919.1"/>
    </source>
</evidence>
<dbReference type="EMBL" id="NAFI01000186">
    <property type="protein sequence ID" value="OSJ03919.1"/>
    <property type="molecule type" value="Genomic_DNA"/>
</dbReference>
<keyword evidence="2" id="KW-1133">Transmembrane helix</keyword>
<feature type="region of interest" description="Disordered" evidence="1">
    <location>
        <begin position="223"/>
        <end position="295"/>
    </location>
</feature>
<name>A0A1X3FE49_9BRAD</name>
<proteinExistence type="predicted"/>
<feature type="compositionally biased region" description="Basic and acidic residues" evidence="1">
    <location>
        <begin position="239"/>
        <end position="250"/>
    </location>
</feature>
<dbReference type="AlphaFoldDB" id="A0A1X3FE49"/>
<keyword evidence="2" id="KW-0812">Transmembrane</keyword>
<protein>
    <submittedName>
        <fullName evidence="3">Uncharacterized protein</fullName>
    </submittedName>
</protein>
<dbReference type="OrthoDB" id="8141596at2"/>
<sequence length="295" mass="30744">MANAASSTVTAFRWLMGPGHFTAGAEIRNPSMLPGFRFLFAAILLSASILVFGLGAAALLRASHEQYVSNPSWRNGPQEQVFAQAPEPAQPVLAVLRVEPEAATDPTPSLRDQVPTIALPMSEPEQVVALTTETDGQPQVVAPPADVPAEPANAETKAETTTDAAVQASSNTLTPADASASIAEAKPVSIALASKPTPAAPSGASASSRFDMASAKFAALNDPATTAWEGPPAKAKAGSKADSRSPESKATKPRAHRVKKRRRIVRRAPPPVQQLDPFGQPQPTLAATTTARARQ</sequence>
<gene>
    <name evidence="3" type="ORF">BSZ18_31855</name>
</gene>
<feature type="compositionally biased region" description="Low complexity" evidence="1">
    <location>
        <begin position="138"/>
        <end position="165"/>
    </location>
</feature>
<keyword evidence="2" id="KW-0472">Membrane</keyword>
<evidence type="ECO:0000256" key="2">
    <source>
        <dbReference type="SAM" id="Phobius"/>
    </source>
</evidence>
<feature type="compositionally biased region" description="Low complexity" evidence="1">
    <location>
        <begin position="284"/>
        <end position="295"/>
    </location>
</feature>
<dbReference type="Proteomes" id="UP000193553">
    <property type="component" value="Unassembled WGS sequence"/>
</dbReference>
<organism evidence="3 4">
    <name type="scientific">Bradyrhizobium canariense</name>
    <dbReference type="NCBI Taxonomy" id="255045"/>
    <lineage>
        <taxon>Bacteria</taxon>
        <taxon>Pseudomonadati</taxon>
        <taxon>Pseudomonadota</taxon>
        <taxon>Alphaproteobacteria</taxon>
        <taxon>Hyphomicrobiales</taxon>
        <taxon>Nitrobacteraceae</taxon>
        <taxon>Bradyrhizobium</taxon>
    </lineage>
</organism>